<evidence type="ECO:0000313" key="3">
    <source>
        <dbReference type="Proteomes" id="UP000321306"/>
    </source>
</evidence>
<evidence type="ECO:0000313" key="2">
    <source>
        <dbReference type="EMBL" id="GEM46697.1"/>
    </source>
</evidence>
<name>A0A511N2F8_DEIC1</name>
<gene>
    <name evidence="2" type="ORF">DC3_23320</name>
</gene>
<protein>
    <submittedName>
        <fullName evidence="2">Uncharacterized protein</fullName>
    </submittedName>
</protein>
<dbReference type="AlphaFoldDB" id="A0A511N2F8"/>
<keyword evidence="3" id="KW-1185">Reference proteome</keyword>
<comment type="caution">
    <text evidence="2">The sequence shown here is derived from an EMBL/GenBank/DDBJ whole genome shotgun (WGS) entry which is preliminary data.</text>
</comment>
<reference evidence="2 3" key="1">
    <citation type="submission" date="2019-07" db="EMBL/GenBank/DDBJ databases">
        <title>Whole genome shotgun sequence of Deinococcus cellulosilyticus NBRC 106333.</title>
        <authorList>
            <person name="Hosoyama A."/>
            <person name="Uohara A."/>
            <person name="Ohji S."/>
            <person name="Ichikawa N."/>
        </authorList>
    </citation>
    <scope>NUCLEOTIDE SEQUENCE [LARGE SCALE GENOMIC DNA]</scope>
    <source>
        <strain evidence="2 3">NBRC 106333</strain>
    </source>
</reference>
<accession>A0A511N2F8</accession>
<evidence type="ECO:0000256" key="1">
    <source>
        <dbReference type="SAM" id="MobiDB-lite"/>
    </source>
</evidence>
<dbReference type="EMBL" id="BJXB01000009">
    <property type="protein sequence ID" value="GEM46697.1"/>
    <property type="molecule type" value="Genomic_DNA"/>
</dbReference>
<proteinExistence type="predicted"/>
<sequence length="54" mass="5883">MLGWAVALGLLTWMVLALFDTMKPRTTGGMPMRPAGQQTQGAPDMQDMPGMDMK</sequence>
<organism evidence="2 3">
    <name type="scientific">Deinococcus cellulosilyticus (strain DSM 18568 / NBRC 106333 / KACC 11606 / 5516J-15)</name>
    <dbReference type="NCBI Taxonomy" id="1223518"/>
    <lineage>
        <taxon>Bacteria</taxon>
        <taxon>Thermotogati</taxon>
        <taxon>Deinococcota</taxon>
        <taxon>Deinococci</taxon>
        <taxon>Deinococcales</taxon>
        <taxon>Deinococcaceae</taxon>
        <taxon>Deinococcus</taxon>
    </lineage>
</organism>
<dbReference type="Proteomes" id="UP000321306">
    <property type="component" value="Unassembled WGS sequence"/>
</dbReference>
<feature type="region of interest" description="Disordered" evidence="1">
    <location>
        <begin position="26"/>
        <end position="54"/>
    </location>
</feature>